<feature type="transmembrane region" description="Helical" evidence="1">
    <location>
        <begin position="21"/>
        <end position="39"/>
    </location>
</feature>
<protein>
    <submittedName>
        <fullName evidence="2">Metal-dependent hydrolase</fullName>
    </submittedName>
</protein>
<evidence type="ECO:0000313" key="3">
    <source>
        <dbReference type="Proteomes" id="UP001143304"/>
    </source>
</evidence>
<keyword evidence="1" id="KW-0472">Membrane</keyword>
<feature type="transmembrane region" description="Helical" evidence="1">
    <location>
        <begin position="155"/>
        <end position="173"/>
    </location>
</feature>
<gene>
    <name evidence="2" type="ORF">EYC82_02745</name>
</gene>
<feature type="transmembrane region" description="Helical" evidence="1">
    <location>
        <begin position="59"/>
        <end position="81"/>
    </location>
</feature>
<keyword evidence="1" id="KW-0812">Transmembrane</keyword>
<dbReference type="InterPro" id="IPR007404">
    <property type="entry name" value="YdjM-like"/>
</dbReference>
<feature type="transmembrane region" description="Helical" evidence="1">
    <location>
        <begin position="93"/>
        <end position="113"/>
    </location>
</feature>
<dbReference type="Proteomes" id="UP001143304">
    <property type="component" value="Unassembled WGS sequence"/>
</dbReference>
<dbReference type="InterPro" id="IPR053170">
    <property type="entry name" value="Transcription_regulator"/>
</dbReference>
<feature type="transmembrane region" description="Helical" evidence="1">
    <location>
        <begin position="125"/>
        <end position="148"/>
    </location>
</feature>
<dbReference type="PANTHER" id="PTHR40031">
    <property type="entry name" value="HYPOTHETICAL MEMBRANE SPANNING PROTEIN"/>
    <property type="match status" value="1"/>
</dbReference>
<proteinExistence type="predicted"/>
<dbReference type="GO" id="GO:0016787">
    <property type="term" value="F:hydrolase activity"/>
    <property type="evidence" value="ECO:0007669"/>
    <property type="project" value="UniProtKB-KW"/>
</dbReference>
<organism evidence="2 3">
    <name type="scientific">Candidatus Marimicrobium litorale</name>
    <dbReference type="NCBI Taxonomy" id="2518991"/>
    <lineage>
        <taxon>Bacteria</taxon>
        <taxon>Pseudomonadati</taxon>
        <taxon>Pseudomonadota</taxon>
        <taxon>Gammaproteobacteria</taxon>
        <taxon>Cellvibrionales</taxon>
        <taxon>Halieaceae</taxon>
        <taxon>Marimicrobium</taxon>
    </lineage>
</organism>
<evidence type="ECO:0000313" key="2">
    <source>
        <dbReference type="EMBL" id="MCX2976274.1"/>
    </source>
</evidence>
<reference evidence="2" key="1">
    <citation type="submission" date="2019-02" db="EMBL/GenBank/DDBJ databases">
        <authorList>
            <person name="Li S.-H."/>
        </authorList>
    </citation>
    <scope>NUCLEOTIDE SEQUENCE</scope>
    <source>
        <strain evidence="2">IMCC11814</strain>
    </source>
</reference>
<dbReference type="RefSeq" id="WP_279248029.1">
    <property type="nucleotide sequence ID" value="NZ_SHNO01000001.1"/>
</dbReference>
<dbReference type="EMBL" id="SHNO01000001">
    <property type="protein sequence ID" value="MCX2976274.1"/>
    <property type="molecule type" value="Genomic_DNA"/>
</dbReference>
<keyword evidence="3" id="KW-1185">Reference proteome</keyword>
<dbReference type="Pfam" id="PF04307">
    <property type="entry name" value="YdjM"/>
    <property type="match status" value="1"/>
</dbReference>
<evidence type="ECO:0000256" key="1">
    <source>
        <dbReference type="SAM" id="Phobius"/>
    </source>
</evidence>
<sequence>MDPLSQGALGAAFPQALSNRRYAGSAALLGFLAGMAPDLDVLIRSSSDPMLFLEYHRQFSHSLIFIPVGGLLCALVLHALIGRRRGLAFPQTLLFCTLGYATHALLDACTTYGTMLFWPFSDRRVAWNTVSIIDPLFTLPLLAAVIFAARRSRPMYTRIALCWALSYLALGVWQRNEAVDMGRALAAARGHVPLRLEAKPSFGNVLVWKVVYETDDRFYVDAVRASLSPRVFPGESVQKLDIDRDLPWLGQGSQQAQDIERFRWFSNGYIARDPVYANRIIDVRYSMIPNEVAPLWSIELRRDVSDGTHANYLVHRESEGAPVERLWNMLTGD</sequence>
<accession>A0ABT3T438</accession>
<name>A0ABT3T438_9GAMM</name>
<keyword evidence="2" id="KW-0378">Hydrolase</keyword>
<keyword evidence="1" id="KW-1133">Transmembrane helix</keyword>
<dbReference type="PANTHER" id="PTHR40031:SF1">
    <property type="entry name" value="MEMBRANE-BOUND METAL-DEPENDENT HYDROLASE"/>
    <property type="match status" value="1"/>
</dbReference>
<comment type="caution">
    <text evidence="2">The sequence shown here is derived from an EMBL/GenBank/DDBJ whole genome shotgun (WGS) entry which is preliminary data.</text>
</comment>